<proteinExistence type="predicted"/>
<protein>
    <submittedName>
        <fullName evidence="1">Uncharacterized protein</fullName>
    </submittedName>
</protein>
<gene>
    <name evidence="1" type="ORF">SDC9_201622</name>
</gene>
<sequence length="95" mass="10972">MRGRKMQVFDLLYRRAEPPLLAGRHPVFQRGKRRCRNQRAVVCKHGDGYERTAVVFVQQAHRIVKAVLLKVGIFDDAVIHGVRRPHHAAQVRVQV</sequence>
<organism evidence="1">
    <name type="scientific">bioreactor metagenome</name>
    <dbReference type="NCBI Taxonomy" id="1076179"/>
    <lineage>
        <taxon>unclassified sequences</taxon>
        <taxon>metagenomes</taxon>
        <taxon>ecological metagenomes</taxon>
    </lineage>
</organism>
<evidence type="ECO:0000313" key="1">
    <source>
        <dbReference type="EMBL" id="MPN53953.1"/>
    </source>
</evidence>
<dbReference type="AlphaFoldDB" id="A0A645J3B0"/>
<name>A0A645J3B0_9ZZZZ</name>
<comment type="caution">
    <text evidence="1">The sequence shown here is derived from an EMBL/GenBank/DDBJ whole genome shotgun (WGS) entry which is preliminary data.</text>
</comment>
<accession>A0A645J3B0</accession>
<dbReference type="EMBL" id="VSSQ01121642">
    <property type="protein sequence ID" value="MPN53953.1"/>
    <property type="molecule type" value="Genomic_DNA"/>
</dbReference>
<reference evidence="1" key="1">
    <citation type="submission" date="2019-08" db="EMBL/GenBank/DDBJ databases">
        <authorList>
            <person name="Kucharzyk K."/>
            <person name="Murdoch R.W."/>
            <person name="Higgins S."/>
            <person name="Loffler F."/>
        </authorList>
    </citation>
    <scope>NUCLEOTIDE SEQUENCE</scope>
</reference>